<dbReference type="UniPathway" id="UPA00360"/>
<evidence type="ECO:0000256" key="1">
    <source>
        <dbReference type="ARBA" id="ARBA00022450"/>
    </source>
</evidence>
<dbReference type="NCBIfam" id="NF002150">
    <property type="entry name" value="PRK00982.1-4"/>
    <property type="match status" value="1"/>
</dbReference>
<comment type="PTM">
    <text evidence="10">4'-phosphopantetheine is transferred from CoA to a specific serine of apo-ACP by acpS.</text>
</comment>
<dbReference type="InterPro" id="IPR006162">
    <property type="entry name" value="Ppantetheine_attach_site"/>
</dbReference>
<dbReference type="EMBL" id="JFHC01000026">
    <property type="protein sequence ID" value="KDR41566.1"/>
    <property type="molecule type" value="Genomic_DNA"/>
</dbReference>
<dbReference type="NCBIfam" id="NF002148">
    <property type="entry name" value="PRK00982.1-2"/>
    <property type="match status" value="1"/>
</dbReference>
<dbReference type="GO" id="GO:0005737">
    <property type="term" value="C:cytoplasm"/>
    <property type="evidence" value="ECO:0007669"/>
    <property type="project" value="UniProtKB-SubCell"/>
</dbReference>
<evidence type="ECO:0000256" key="8">
    <source>
        <dbReference type="HAMAP-Rule" id="MF_01217"/>
    </source>
</evidence>
<protein>
    <recommendedName>
        <fullName evidence="8 9">Acyl carrier protein</fullName>
        <shortName evidence="8">ACP</shortName>
    </recommendedName>
</protein>
<feature type="domain" description="Carrier" evidence="11">
    <location>
        <begin position="2"/>
        <end position="78"/>
    </location>
</feature>
<keyword evidence="5 8" id="KW-0443">Lipid metabolism</keyword>
<comment type="caution">
    <text evidence="12">The sequence shown here is derived from an EMBL/GenBank/DDBJ whole genome shotgun (WGS) entry which is preliminary data.</text>
</comment>
<dbReference type="Gene3D" id="1.10.1200.10">
    <property type="entry name" value="ACP-like"/>
    <property type="match status" value="1"/>
</dbReference>
<dbReference type="GO" id="GO:0000036">
    <property type="term" value="F:acyl carrier activity"/>
    <property type="evidence" value="ECO:0007669"/>
    <property type="project" value="UniProtKB-UniRule"/>
</dbReference>
<comment type="pathway">
    <text evidence="8 10">Lipid metabolism; fatty acid biosynthesis.</text>
</comment>
<sequence>MNGVEERVKDVISDQLGINLSDLKGDMHIVKDLGADSLDFLELIMNAEDEFGIELDDNEAAEKVQTVQDLINLVALKV</sequence>
<keyword evidence="2 8" id="KW-0444">Lipid biosynthesis</keyword>
<comment type="pathway">
    <text evidence="7">Glycolipid biosynthesis; KDO(2)-lipid A biosynthesis.</text>
</comment>
<accession>A0A069PW35</accession>
<keyword evidence="1 8" id="KW-0596">Phosphopantetheine</keyword>
<dbReference type="UniPathway" id="UPA00094"/>
<dbReference type="HAMAP" id="MF_01217">
    <property type="entry name" value="Acyl_carrier"/>
    <property type="match status" value="1"/>
</dbReference>
<dbReference type="PANTHER" id="PTHR20863:SF76">
    <property type="entry name" value="CARRIER DOMAIN-CONTAINING PROTEIN"/>
    <property type="match status" value="1"/>
</dbReference>
<dbReference type="GO" id="GO:0016020">
    <property type="term" value="C:membrane"/>
    <property type="evidence" value="ECO:0007669"/>
    <property type="project" value="GOC"/>
</dbReference>
<dbReference type="InterPro" id="IPR003231">
    <property type="entry name" value="ACP"/>
</dbReference>
<evidence type="ECO:0000256" key="9">
    <source>
        <dbReference type="NCBIfam" id="TIGR00517"/>
    </source>
</evidence>
<comment type="function">
    <text evidence="8 10">Carrier of the growing fatty acid chain in fatty acid biosynthesis.</text>
</comment>
<dbReference type="PROSITE" id="PS00012">
    <property type="entry name" value="PHOSPHOPANTETHEINE"/>
    <property type="match status" value="1"/>
</dbReference>
<name>A0A069PW35_9BURK</name>
<keyword evidence="6 8" id="KW-0275">Fatty acid biosynthesis</keyword>
<dbReference type="Proteomes" id="UP000027466">
    <property type="component" value="Unassembled WGS sequence"/>
</dbReference>
<keyword evidence="3 8" id="KW-0597">Phosphoprotein</keyword>
<evidence type="ECO:0000256" key="2">
    <source>
        <dbReference type="ARBA" id="ARBA00022516"/>
    </source>
</evidence>
<gene>
    <name evidence="8" type="primary">acpP</name>
    <name evidence="12" type="ORF">BG61_16975</name>
</gene>
<evidence type="ECO:0000256" key="4">
    <source>
        <dbReference type="ARBA" id="ARBA00022832"/>
    </source>
</evidence>
<comment type="PTM">
    <text evidence="8">4'-phosphopantetheine is transferred from CoA to a specific serine of apo-ACP by AcpS. This modification is essential for activity because fatty acids are bound in thioester linkage to the sulfhydryl of the prosthetic group.</text>
</comment>
<dbReference type="GO" id="GO:0036104">
    <property type="term" value="P:Kdo2-lipid A biosynthetic process"/>
    <property type="evidence" value="ECO:0007669"/>
    <property type="project" value="UniProtKB-UniPathway"/>
</dbReference>
<evidence type="ECO:0000259" key="11">
    <source>
        <dbReference type="PROSITE" id="PS50075"/>
    </source>
</evidence>
<dbReference type="Pfam" id="PF00550">
    <property type="entry name" value="PP-binding"/>
    <property type="match status" value="1"/>
</dbReference>
<evidence type="ECO:0000313" key="12">
    <source>
        <dbReference type="EMBL" id="KDR41566.1"/>
    </source>
</evidence>
<dbReference type="GO" id="GO:0000035">
    <property type="term" value="F:acyl binding"/>
    <property type="evidence" value="ECO:0007669"/>
    <property type="project" value="TreeGrafter"/>
</dbReference>
<proteinExistence type="inferred from homology"/>
<evidence type="ECO:0000256" key="10">
    <source>
        <dbReference type="RuleBase" id="RU003545"/>
    </source>
</evidence>
<dbReference type="SUPFAM" id="SSF47336">
    <property type="entry name" value="ACP-like"/>
    <property type="match status" value="1"/>
</dbReference>
<keyword evidence="8" id="KW-0963">Cytoplasm</keyword>
<dbReference type="PANTHER" id="PTHR20863">
    <property type="entry name" value="ACYL CARRIER PROTEIN"/>
    <property type="match status" value="1"/>
</dbReference>
<keyword evidence="4 8" id="KW-0276">Fatty acid metabolism</keyword>
<keyword evidence="13" id="KW-1185">Reference proteome</keyword>
<dbReference type="PROSITE" id="PS50075">
    <property type="entry name" value="CARRIER"/>
    <property type="match status" value="1"/>
</dbReference>
<reference evidence="12 13" key="1">
    <citation type="submission" date="2014-03" db="EMBL/GenBank/DDBJ databases">
        <title>Draft Genome Sequences of Four Burkholderia Strains.</title>
        <authorList>
            <person name="Liu X.Y."/>
            <person name="Li C.X."/>
            <person name="Xu J.H."/>
        </authorList>
    </citation>
    <scope>NUCLEOTIDE SEQUENCE [LARGE SCALE GENOMIC DNA]</scope>
    <source>
        <strain evidence="12 13">DSM 50014</strain>
    </source>
</reference>
<comment type="similarity">
    <text evidence="8">Belongs to the acyl carrier protein (ACP) family.</text>
</comment>
<dbReference type="InterPro" id="IPR036736">
    <property type="entry name" value="ACP-like_sf"/>
</dbReference>
<evidence type="ECO:0000313" key="13">
    <source>
        <dbReference type="Proteomes" id="UP000027466"/>
    </source>
</evidence>
<dbReference type="STRING" id="60547.GCA_000751215_06307"/>
<dbReference type="InterPro" id="IPR009081">
    <property type="entry name" value="PP-bd_ACP"/>
</dbReference>
<evidence type="ECO:0000256" key="7">
    <source>
        <dbReference type="ARBA" id="ARBA00024328"/>
    </source>
</evidence>
<dbReference type="AlphaFoldDB" id="A0A069PW35"/>
<evidence type="ECO:0000256" key="3">
    <source>
        <dbReference type="ARBA" id="ARBA00022553"/>
    </source>
</evidence>
<evidence type="ECO:0000256" key="5">
    <source>
        <dbReference type="ARBA" id="ARBA00023098"/>
    </source>
</evidence>
<comment type="subcellular location">
    <subcellularLocation>
        <location evidence="8">Cytoplasm</location>
    </subcellularLocation>
</comment>
<evidence type="ECO:0000256" key="6">
    <source>
        <dbReference type="ARBA" id="ARBA00023160"/>
    </source>
</evidence>
<dbReference type="NCBIfam" id="TIGR00517">
    <property type="entry name" value="acyl_carrier"/>
    <property type="match status" value="1"/>
</dbReference>
<feature type="modified residue" description="O-(pantetheine 4'-phosphoryl)serine" evidence="8">
    <location>
        <position position="37"/>
    </location>
</feature>
<organism evidence="12 13">
    <name type="scientific">Caballeronia glathei</name>
    <dbReference type="NCBI Taxonomy" id="60547"/>
    <lineage>
        <taxon>Bacteria</taxon>
        <taxon>Pseudomonadati</taxon>
        <taxon>Pseudomonadota</taxon>
        <taxon>Betaproteobacteria</taxon>
        <taxon>Burkholderiales</taxon>
        <taxon>Burkholderiaceae</taxon>
        <taxon>Caballeronia</taxon>
    </lineage>
</organism>